<keyword evidence="5" id="KW-0560">Oxidoreductase</keyword>
<comment type="caution">
    <text evidence="5">The sequence shown here is derived from an EMBL/GenBank/DDBJ whole genome shotgun (WGS) entry which is preliminary data.</text>
</comment>
<dbReference type="AlphaFoldDB" id="A0A136WEI1"/>
<evidence type="ECO:0000313" key="6">
    <source>
        <dbReference type="Proteomes" id="UP000070539"/>
    </source>
</evidence>
<keyword evidence="3" id="KW-0411">Iron-sulfur</keyword>
<keyword evidence="6" id="KW-1185">Reference proteome</keyword>
<dbReference type="PATRIC" id="fig|36847.3.peg.2094"/>
<dbReference type="GO" id="GO:0046872">
    <property type="term" value="F:metal ion binding"/>
    <property type="evidence" value="ECO:0007669"/>
    <property type="project" value="UniProtKB-KW"/>
</dbReference>
<dbReference type="InterPro" id="IPR017896">
    <property type="entry name" value="4Fe4S_Fe-S-bd"/>
</dbReference>
<dbReference type="GO" id="GO:0051536">
    <property type="term" value="F:iron-sulfur cluster binding"/>
    <property type="evidence" value="ECO:0007669"/>
    <property type="project" value="UniProtKB-KW"/>
</dbReference>
<keyword evidence="1" id="KW-0479">Metal-binding</keyword>
<organism evidence="5 6">
    <name type="scientific">Anaerotignum neopropionicum</name>
    <dbReference type="NCBI Taxonomy" id="36847"/>
    <lineage>
        <taxon>Bacteria</taxon>
        <taxon>Bacillati</taxon>
        <taxon>Bacillota</taxon>
        <taxon>Clostridia</taxon>
        <taxon>Lachnospirales</taxon>
        <taxon>Anaerotignaceae</taxon>
        <taxon>Anaerotignum</taxon>
    </lineage>
</organism>
<proteinExistence type="predicted"/>
<dbReference type="PANTHER" id="PTHR43122">
    <property type="entry name" value="FERREDOXIN SUBUNIT OF PYRUVATE:FLAVODOXIN OXIDOREDUCTASE-RELATED"/>
    <property type="match status" value="1"/>
</dbReference>
<sequence>MAKGRVTINETLCKGCELCVSVCPKHVLQLSTTKINASGYNPAEVVNDDCIACTSCAKMCPDCAITVEKLD</sequence>
<feature type="domain" description="4Fe-4S ferredoxin-type" evidence="4">
    <location>
        <begin position="41"/>
        <end position="70"/>
    </location>
</feature>
<evidence type="ECO:0000313" key="5">
    <source>
        <dbReference type="EMBL" id="KXL52759.1"/>
    </source>
</evidence>
<evidence type="ECO:0000256" key="2">
    <source>
        <dbReference type="ARBA" id="ARBA00023004"/>
    </source>
</evidence>
<feature type="domain" description="4Fe-4S ferredoxin-type" evidence="4">
    <location>
        <begin position="4"/>
        <end position="33"/>
    </location>
</feature>
<accession>A0A136WEI1</accession>
<keyword evidence="2" id="KW-0408">Iron</keyword>
<dbReference type="InterPro" id="IPR017900">
    <property type="entry name" value="4Fe4S_Fe_S_CS"/>
</dbReference>
<dbReference type="PANTHER" id="PTHR43122:SF2">
    <property type="entry name" value="FERREDOXIN SUBUNIT OF PYRUVATE:FLAVODOXIN OXIDOREDUCTASE"/>
    <property type="match status" value="1"/>
</dbReference>
<dbReference type="GO" id="GO:0016491">
    <property type="term" value="F:oxidoreductase activity"/>
    <property type="evidence" value="ECO:0007669"/>
    <property type="project" value="UniProtKB-KW"/>
</dbReference>
<dbReference type="EMBL" id="LRVM01000005">
    <property type="protein sequence ID" value="KXL52759.1"/>
    <property type="molecule type" value="Genomic_DNA"/>
</dbReference>
<evidence type="ECO:0000256" key="3">
    <source>
        <dbReference type="ARBA" id="ARBA00023014"/>
    </source>
</evidence>
<dbReference type="STRING" id="36847.CLNEO_17810"/>
<dbReference type="RefSeq" id="WP_066087673.1">
    <property type="nucleotide sequence ID" value="NZ_LRVM01000005.1"/>
</dbReference>
<dbReference type="SUPFAM" id="SSF54862">
    <property type="entry name" value="4Fe-4S ferredoxins"/>
    <property type="match status" value="1"/>
</dbReference>
<gene>
    <name evidence="5" type="primary">ndhI_4</name>
    <name evidence="5" type="ORF">CLNEO_17810</name>
</gene>
<dbReference type="PROSITE" id="PS51379">
    <property type="entry name" value="4FE4S_FER_2"/>
    <property type="match status" value="2"/>
</dbReference>
<protein>
    <submittedName>
        <fullName evidence="5">NAD(P)H-quinone oxidoreductase subunit I, chloroplastic</fullName>
        <ecNumber evidence="5">1.6.5.11</ecNumber>
    </submittedName>
</protein>
<reference evidence="5 6" key="1">
    <citation type="submission" date="2016-01" db="EMBL/GenBank/DDBJ databases">
        <title>Genome sequence of Clostridium neopropionicum X4, DSM-3847.</title>
        <authorList>
            <person name="Poehlein A."/>
            <person name="Beck M.H."/>
            <person name="Bengelsdorf F.R."/>
            <person name="Daniel R."/>
            <person name="Duerre P."/>
        </authorList>
    </citation>
    <scope>NUCLEOTIDE SEQUENCE [LARGE SCALE GENOMIC DNA]</scope>
    <source>
        <strain evidence="5 6">DSM-3847</strain>
    </source>
</reference>
<dbReference type="Proteomes" id="UP000070539">
    <property type="component" value="Unassembled WGS sequence"/>
</dbReference>
<dbReference type="Gene3D" id="3.30.70.20">
    <property type="match status" value="1"/>
</dbReference>
<evidence type="ECO:0000259" key="4">
    <source>
        <dbReference type="PROSITE" id="PS51379"/>
    </source>
</evidence>
<dbReference type="PROSITE" id="PS00198">
    <property type="entry name" value="4FE4S_FER_1"/>
    <property type="match status" value="2"/>
</dbReference>
<dbReference type="Pfam" id="PF12838">
    <property type="entry name" value="Fer4_7"/>
    <property type="match status" value="1"/>
</dbReference>
<evidence type="ECO:0000256" key="1">
    <source>
        <dbReference type="ARBA" id="ARBA00022723"/>
    </source>
</evidence>
<dbReference type="OrthoDB" id="9804603at2"/>
<dbReference type="EC" id="1.6.5.11" evidence="5"/>
<name>A0A136WEI1_9FIRM</name>